<sequence>MGSSSLLIVLILIVWVIVLAPLAVGNNKPIRRSGEGYEETRVLHKGGDAPMATRRRPKLTQADIHRHDDADDDYEVVKAVAEEEQVLIDDAPNLRLFKSAQAEDAAQDDNTVDGEVIEHVADEADAESQDEAAPAESEESVETAESAETASVVAAEAGGSIAISVLVQNEEGAEDTAEEAVEEDLYELDETYTSPADLGYATADTVTDADTDTGAEAEVADAEGAEDAEDNADAVEAVDAEDAVDADADADTDAEDAAENDVVDEADIAFAASRRGRGGYDPQREQAAKATRQQRRQRTLLGLLAACVITFVAAFVAGGWVWALNIVALGLTAWYMIALRHTVLQERALHQRRLRQLRRARLGVALGDEANSRERVARRYSGSVILDLDDDSPDFDALPVSRFTPPEDDHDRADYRDIRDRFAARAS</sequence>
<feature type="transmembrane region" description="Helical" evidence="2">
    <location>
        <begin position="6"/>
        <end position="24"/>
    </location>
</feature>
<dbReference type="RefSeq" id="WP_167616645.1">
    <property type="nucleotide sequence ID" value="NZ_JAAUVV010000011.1"/>
</dbReference>
<evidence type="ECO:0000313" key="3">
    <source>
        <dbReference type="EMBL" id="NJJ04092.1"/>
    </source>
</evidence>
<feature type="region of interest" description="Disordered" evidence="1">
    <location>
        <begin position="207"/>
        <end position="261"/>
    </location>
</feature>
<dbReference type="NCBIfam" id="NF045516">
    <property type="entry name" value="GlpR"/>
    <property type="match status" value="1"/>
</dbReference>
<protein>
    <recommendedName>
        <fullName evidence="5">Transmembrane protein</fullName>
    </recommendedName>
</protein>
<evidence type="ECO:0000256" key="1">
    <source>
        <dbReference type="SAM" id="MobiDB-lite"/>
    </source>
</evidence>
<keyword evidence="2" id="KW-0812">Transmembrane</keyword>
<dbReference type="AlphaFoldDB" id="A0AAP6XNG6"/>
<dbReference type="EMBL" id="JAAUVV010000011">
    <property type="protein sequence ID" value="NJJ04092.1"/>
    <property type="molecule type" value="Genomic_DNA"/>
</dbReference>
<evidence type="ECO:0000313" key="4">
    <source>
        <dbReference type="Proteomes" id="UP000591626"/>
    </source>
</evidence>
<dbReference type="InterPro" id="IPR053779">
    <property type="entry name" value="GlpR"/>
</dbReference>
<proteinExistence type="predicted"/>
<dbReference type="Proteomes" id="UP000591626">
    <property type="component" value="Unassembled WGS sequence"/>
</dbReference>
<evidence type="ECO:0008006" key="5">
    <source>
        <dbReference type="Google" id="ProtNLM"/>
    </source>
</evidence>
<feature type="region of interest" description="Disordered" evidence="1">
    <location>
        <begin position="123"/>
        <end position="151"/>
    </location>
</feature>
<organism evidence="3 4">
    <name type="scientific">Corynebacterium coyleae</name>
    <dbReference type="NCBI Taxonomy" id="53374"/>
    <lineage>
        <taxon>Bacteria</taxon>
        <taxon>Bacillati</taxon>
        <taxon>Actinomycetota</taxon>
        <taxon>Actinomycetes</taxon>
        <taxon>Mycobacteriales</taxon>
        <taxon>Corynebacteriaceae</taxon>
        <taxon>Corynebacterium</taxon>
    </lineage>
</organism>
<reference evidence="3 4" key="1">
    <citation type="submission" date="2020-03" db="EMBL/GenBank/DDBJ databases">
        <title>Draft genome sequences of bacterial isolates from the female urobiome.</title>
        <authorList>
            <person name="Miller-Ensminger T."/>
            <person name="Wolfe A.J."/>
            <person name="Putonti C."/>
        </authorList>
    </citation>
    <scope>NUCLEOTIDE SEQUENCE [LARGE SCALE GENOMIC DNA]</scope>
    <source>
        <strain evidence="3 4">UMB8490</strain>
    </source>
</reference>
<evidence type="ECO:0000256" key="2">
    <source>
        <dbReference type="SAM" id="Phobius"/>
    </source>
</evidence>
<accession>A0AAP6XNG6</accession>
<keyword evidence="2" id="KW-1133">Transmembrane helix</keyword>
<feature type="transmembrane region" description="Helical" evidence="2">
    <location>
        <begin position="322"/>
        <end position="343"/>
    </location>
</feature>
<gene>
    <name evidence="3" type="ORF">HC138_06980</name>
</gene>
<feature type="transmembrane region" description="Helical" evidence="2">
    <location>
        <begin position="299"/>
        <end position="316"/>
    </location>
</feature>
<name>A0AAP6XNG6_9CORY</name>
<comment type="caution">
    <text evidence="3">The sequence shown here is derived from an EMBL/GenBank/DDBJ whole genome shotgun (WGS) entry which is preliminary data.</text>
</comment>
<keyword evidence="2" id="KW-0472">Membrane</keyword>